<keyword evidence="3" id="KW-0804">Transcription</keyword>
<dbReference type="InterPro" id="IPR036390">
    <property type="entry name" value="WH_DNA-bd_sf"/>
</dbReference>
<dbReference type="GO" id="GO:0043565">
    <property type="term" value="F:sequence-specific DNA binding"/>
    <property type="evidence" value="ECO:0007669"/>
    <property type="project" value="InterPro"/>
</dbReference>
<dbReference type="CDD" id="cd00090">
    <property type="entry name" value="HTH_ARSR"/>
    <property type="match status" value="1"/>
</dbReference>
<dbReference type="Gene3D" id="1.10.10.10">
    <property type="entry name" value="Winged helix-like DNA-binding domain superfamily/Winged helix DNA-binding domain"/>
    <property type="match status" value="1"/>
</dbReference>
<dbReference type="PANTHER" id="PTHR30154:SF34">
    <property type="entry name" value="TRANSCRIPTIONAL REGULATOR AZLB"/>
    <property type="match status" value="1"/>
</dbReference>
<dbReference type="PRINTS" id="PR00033">
    <property type="entry name" value="HTHASNC"/>
</dbReference>
<dbReference type="Pfam" id="PF01037">
    <property type="entry name" value="AsnC_trans_reg"/>
    <property type="match status" value="1"/>
</dbReference>
<dbReference type="InterPro" id="IPR019888">
    <property type="entry name" value="Tscrpt_reg_AsnC-like"/>
</dbReference>
<feature type="domain" description="HTH asnC-type" evidence="4">
    <location>
        <begin position="12"/>
        <end position="73"/>
    </location>
</feature>
<dbReference type="InterPro" id="IPR036388">
    <property type="entry name" value="WH-like_DNA-bd_sf"/>
</dbReference>
<evidence type="ECO:0000256" key="1">
    <source>
        <dbReference type="ARBA" id="ARBA00023015"/>
    </source>
</evidence>
<dbReference type="GO" id="GO:0005829">
    <property type="term" value="C:cytosol"/>
    <property type="evidence" value="ECO:0007669"/>
    <property type="project" value="TreeGrafter"/>
</dbReference>
<dbReference type="PROSITE" id="PS50956">
    <property type="entry name" value="HTH_ASNC_2"/>
    <property type="match status" value="1"/>
</dbReference>
<comment type="caution">
    <text evidence="5">The sequence shown here is derived from an EMBL/GenBank/DDBJ whole genome shotgun (WGS) entry which is preliminary data.</text>
</comment>
<evidence type="ECO:0000256" key="3">
    <source>
        <dbReference type="ARBA" id="ARBA00023163"/>
    </source>
</evidence>
<protein>
    <submittedName>
        <fullName evidence="5">Putative HTH-type transcriptional regulator</fullName>
    </submittedName>
</protein>
<dbReference type="SMART" id="SM00344">
    <property type="entry name" value="HTH_ASNC"/>
    <property type="match status" value="1"/>
</dbReference>
<dbReference type="Proteomes" id="UP000253099">
    <property type="component" value="Unassembled WGS sequence"/>
</dbReference>
<dbReference type="EMBL" id="NIZT01000070">
    <property type="protein sequence ID" value="RBQ22324.1"/>
    <property type="molecule type" value="Genomic_DNA"/>
</dbReference>
<dbReference type="PANTHER" id="PTHR30154">
    <property type="entry name" value="LEUCINE-RESPONSIVE REGULATORY PROTEIN"/>
    <property type="match status" value="1"/>
</dbReference>
<dbReference type="SUPFAM" id="SSF46785">
    <property type="entry name" value="Winged helix' DNA-binding domain"/>
    <property type="match status" value="1"/>
</dbReference>
<dbReference type="Gene3D" id="3.30.70.920">
    <property type="match status" value="1"/>
</dbReference>
<evidence type="ECO:0000256" key="2">
    <source>
        <dbReference type="ARBA" id="ARBA00023125"/>
    </source>
</evidence>
<dbReference type="InterPro" id="IPR000485">
    <property type="entry name" value="AsnC-type_HTH_dom"/>
</dbReference>
<evidence type="ECO:0000313" key="5">
    <source>
        <dbReference type="EMBL" id="RBQ22324.1"/>
    </source>
</evidence>
<organism evidence="5 6">
    <name type="scientific">Candidatus Methanobinarius endosymbioticus</name>
    <dbReference type="NCBI Taxonomy" id="2006182"/>
    <lineage>
        <taxon>Archaea</taxon>
        <taxon>Methanobacteriati</taxon>
        <taxon>Methanobacteriota</taxon>
        <taxon>Methanomada group</taxon>
        <taxon>Methanobacteria</taxon>
        <taxon>Methanobacteriales</taxon>
        <taxon>Methanobacteriaceae</taxon>
        <taxon>Candidatus Methanobinarius</taxon>
    </lineage>
</organism>
<keyword evidence="6" id="KW-1185">Reference proteome</keyword>
<evidence type="ECO:0000313" key="6">
    <source>
        <dbReference type="Proteomes" id="UP000253099"/>
    </source>
</evidence>
<dbReference type="InterPro" id="IPR019887">
    <property type="entry name" value="Tscrpt_reg_AsnC/Lrp_C"/>
</dbReference>
<keyword evidence="1" id="KW-0805">Transcription regulation</keyword>
<keyword evidence="2" id="KW-0238">DNA-binding</keyword>
<dbReference type="Pfam" id="PF13412">
    <property type="entry name" value="HTH_24"/>
    <property type="match status" value="1"/>
</dbReference>
<proteinExistence type="predicted"/>
<dbReference type="InterPro" id="IPR011991">
    <property type="entry name" value="ArsR-like_HTH"/>
</dbReference>
<evidence type="ECO:0000259" key="4">
    <source>
        <dbReference type="PROSITE" id="PS50956"/>
    </source>
</evidence>
<dbReference type="AlphaFoldDB" id="A0A366M9Q0"/>
<sequence length="159" mass="18326">MDDENKTDLIIIDETDKNIIEMINEDARTPYRQISRELDISVGTVHNRVDKLMKTGVIKKFAPIMDHRKLGYGLTSIIGVRVNGGQVQNWEEKESFNKHVLAIYDVTGEYDAFLIAKFKDTDELDSFVKELLKEPYVERTYTQTVLNVVKEDSSSIHMI</sequence>
<gene>
    <name evidence="5" type="ORF">ALNOE001_20620</name>
</gene>
<accession>A0A366M9Q0</accession>
<name>A0A366M9Q0_9EURY</name>
<dbReference type="GO" id="GO:0043200">
    <property type="term" value="P:response to amino acid"/>
    <property type="evidence" value="ECO:0007669"/>
    <property type="project" value="TreeGrafter"/>
</dbReference>
<reference evidence="5 6" key="1">
    <citation type="submission" date="2018-06" db="EMBL/GenBank/DDBJ databases">
        <title>Genomic insight into two independent archaeal endosymbiosis events.</title>
        <authorList>
            <person name="Lind A.E."/>
            <person name="Lewis W.H."/>
            <person name="Spang A."/>
            <person name="Guy L."/>
            <person name="Embley M.T."/>
            <person name="Ettema T.J.G."/>
        </authorList>
    </citation>
    <scope>NUCLEOTIDE SEQUENCE [LARGE SCALE GENOMIC DNA]</scope>
    <source>
        <strain evidence="5">NOE</strain>
    </source>
</reference>
<dbReference type="SUPFAM" id="SSF54909">
    <property type="entry name" value="Dimeric alpha+beta barrel"/>
    <property type="match status" value="1"/>
</dbReference>
<dbReference type="InterPro" id="IPR011008">
    <property type="entry name" value="Dimeric_a/b-barrel"/>
</dbReference>